<name>A0A5S5DK70_9FLAO</name>
<dbReference type="AlphaFoldDB" id="A0A5S5DK70"/>
<evidence type="ECO:0000313" key="2">
    <source>
        <dbReference type="Proteomes" id="UP000323136"/>
    </source>
</evidence>
<dbReference type="Proteomes" id="UP000323136">
    <property type="component" value="Unassembled WGS sequence"/>
</dbReference>
<proteinExistence type="predicted"/>
<gene>
    <name evidence="1" type="ORF">C7447_11014</name>
</gene>
<dbReference type="EMBL" id="VNIA01000010">
    <property type="protein sequence ID" value="TYP96055.1"/>
    <property type="molecule type" value="Genomic_DNA"/>
</dbReference>
<keyword evidence="2" id="KW-1185">Reference proteome</keyword>
<sequence length="72" mass="8453">MNIESLQINETLKLRLSSLLNEFESYRDWNKEMSPVVKNKVESTLTIEEGKAEKAINKFLNKFFFSEFDMAS</sequence>
<comment type="caution">
    <text evidence="1">The sequence shown here is derived from an EMBL/GenBank/DDBJ whole genome shotgun (WGS) entry which is preliminary data.</text>
</comment>
<organism evidence="1 2">
    <name type="scientific">Tenacibaculum adriaticum</name>
    <dbReference type="NCBI Taxonomy" id="413713"/>
    <lineage>
        <taxon>Bacteria</taxon>
        <taxon>Pseudomonadati</taxon>
        <taxon>Bacteroidota</taxon>
        <taxon>Flavobacteriia</taxon>
        <taxon>Flavobacteriales</taxon>
        <taxon>Flavobacteriaceae</taxon>
        <taxon>Tenacibaculum</taxon>
    </lineage>
</organism>
<accession>A0A5S5DK70</accession>
<reference evidence="1 2" key="1">
    <citation type="submission" date="2019-07" db="EMBL/GenBank/DDBJ databases">
        <title>Genomic Encyclopedia of Type Strains, Phase IV (KMG-IV): sequencing the most valuable type-strain genomes for metagenomic binning, comparative biology and taxonomic classification.</title>
        <authorList>
            <person name="Goeker M."/>
        </authorList>
    </citation>
    <scope>NUCLEOTIDE SEQUENCE [LARGE SCALE GENOMIC DNA]</scope>
    <source>
        <strain evidence="1 2">DSM 18961</strain>
    </source>
</reference>
<dbReference type="RefSeq" id="WP_148871254.1">
    <property type="nucleotide sequence ID" value="NZ_VNIA01000010.1"/>
</dbReference>
<protein>
    <submittedName>
        <fullName evidence="1">Uncharacterized protein</fullName>
    </submittedName>
</protein>
<evidence type="ECO:0000313" key="1">
    <source>
        <dbReference type="EMBL" id="TYP96055.1"/>
    </source>
</evidence>